<dbReference type="OrthoDB" id="8727862at2"/>
<dbReference type="Pfam" id="PF13715">
    <property type="entry name" value="CarbopepD_reg_2"/>
    <property type="match status" value="1"/>
</dbReference>
<dbReference type="InterPro" id="IPR036942">
    <property type="entry name" value="Beta-barrel_TonB_sf"/>
</dbReference>
<protein>
    <submittedName>
        <fullName evidence="14">TonB-dependent receptor</fullName>
    </submittedName>
</protein>
<evidence type="ECO:0000256" key="5">
    <source>
        <dbReference type="ARBA" id="ARBA00023077"/>
    </source>
</evidence>
<keyword evidence="15" id="KW-1185">Reference proteome</keyword>
<dbReference type="InterPro" id="IPR013784">
    <property type="entry name" value="Carb-bd-like_fold"/>
</dbReference>
<evidence type="ECO:0000256" key="11">
    <source>
        <dbReference type="SAM" id="SignalP"/>
    </source>
</evidence>
<dbReference type="GO" id="GO:0009279">
    <property type="term" value="C:cell outer membrane"/>
    <property type="evidence" value="ECO:0007669"/>
    <property type="project" value="UniProtKB-SubCell"/>
</dbReference>
<dbReference type="Proteomes" id="UP000253209">
    <property type="component" value="Unassembled WGS sequence"/>
</dbReference>
<dbReference type="PANTHER" id="PTHR40980:SF4">
    <property type="entry name" value="TONB-DEPENDENT RECEPTOR-LIKE BETA-BARREL DOMAIN-CONTAINING PROTEIN"/>
    <property type="match status" value="1"/>
</dbReference>
<dbReference type="NCBIfam" id="TIGR01782">
    <property type="entry name" value="TonB-Xanth-Caul"/>
    <property type="match status" value="1"/>
</dbReference>
<gene>
    <name evidence="14" type="ORF">DJ568_14090</name>
</gene>
<evidence type="ECO:0000256" key="1">
    <source>
        <dbReference type="ARBA" id="ARBA00004571"/>
    </source>
</evidence>
<keyword evidence="6 8" id="KW-0472">Membrane</keyword>
<dbReference type="RefSeq" id="WP_114005939.1">
    <property type="nucleotide sequence ID" value="NZ_QGDC01000008.1"/>
</dbReference>
<dbReference type="Gene3D" id="2.170.130.10">
    <property type="entry name" value="TonB-dependent receptor, plug domain"/>
    <property type="match status" value="1"/>
</dbReference>
<dbReference type="InterPro" id="IPR012910">
    <property type="entry name" value="Plug_dom"/>
</dbReference>
<dbReference type="SUPFAM" id="SSF49452">
    <property type="entry name" value="Starch-binding domain-like"/>
    <property type="match status" value="1"/>
</dbReference>
<dbReference type="EMBL" id="QGDC01000008">
    <property type="protein sequence ID" value="RCH54014.1"/>
    <property type="molecule type" value="Genomic_DNA"/>
</dbReference>
<dbReference type="InterPro" id="IPR000531">
    <property type="entry name" value="Beta-barrel_TonB"/>
</dbReference>
<evidence type="ECO:0000256" key="6">
    <source>
        <dbReference type="ARBA" id="ARBA00023136"/>
    </source>
</evidence>
<feature type="domain" description="TonB-dependent receptor-like beta-barrel" evidence="12">
    <location>
        <begin position="464"/>
        <end position="906"/>
    </location>
</feature>
<dbReference type="Pfam" id="PF07715">
    <property type="entry name" value="Plug"/>
    <property type="match status" value="1"/>
</dbReference>
<evidence type="ECO:0000313" key="15">
    <source>
        <dbReference type="Proteomes" id="UP000253209"/>
    </source>
</evidence>
<dbReference type="Pfam" id="PF00593">
    <property type="entry name" value="TonB_dep_Rec_b-barrel"/>
    <property type="match status" value="1"/>
</dbReference>
<dbReference type="InterPro" id="IPR039426">
    <property type="entry name" value="TonB-dep_rcpt-like"/>
</dbReference>
<dbReference type="InterPro" id="IPR037066">
    <property type="entry name" value="Plug_dom_sf"/>
</dbReference>
<proteinExistence type="inferred from homology"/>
<evidence type="ECO:0000256" key="3">
    <source>
        <dbReference type="ARBA" id="ARBA00022452"/>
    </source>
</evidence>
<sequence length="939" mass="105640">MLQSLSKFFAVVLSCILFANFAFAQSGFIAGKVIDGNTKLSLPGATLKLSAGNRYTVSGSQGNYEFLNVPAGNYTVTVTYIGFKLYSAQVTVVPGKVAELIVLMEEGGLAGNEVVIMGDRLRGQARALNQQKTNPNITNVVSSDQIGRFPDQNIGDAMKRIPGITMQNDQGEARDIIIRGIAPELNSVSLNGDRIPSAEGDNRRVQMDLIPSDMIQTIEVNKTLTPDMDADAIGGSVNLITRAAPNGLRLSGTLSSGYNPIREKALYTGSLIAGNRFFDNRLGVVLSASYNNNDYGSDDVEAVWKKDDDGNVYVEEQEVRKYDVQRIRRSVSLASDFKIDARNSLSFTSIYNWRDDRENRYRLRYTDIEPDGEGGFVGSIQRETKGGINNGRNKSRRLEDQRVKNFSLRGDHLLGSAINLDWGLSYSDARELRPNERYISFEAEEQPVSLNLSNIQRPLASATTPLADYGLKEITENRNYTKESETGARINLRFPFSVVDGQKGRLRVGGRLRLKKKNRNNNFFEYAPVGSNESLFENLTTLPTHAINLKNFQPGAQYQLGSLVPATFLGNLDLANTSLFEAESVPSEFASINYNAKETITAGYLRWDQDFSEKLSMIAGVRFENTSINYTGNIVEDEEEITGQRTNSNSYLNVLPSLMFKYNADEDLVFRLAATTSIARPNYYDLVPFFDNRIGDQELFLGNENLKAAYAYNLDFMVEKYFSSVGLLSAGVFYKNINNFIYRYRNASYKAADFSNDFPDLDNPIEGNDQWTFIQPRNGDKVNVYGFEVAFQRQLEFLPGFLKHFGVYANYTFTRSKASGIYNADGELRNDVKFPGTAPNLFNFSLSYETKKFTSRLSANFADSYVYELGGEAFEDSYYDKQFFLDANASYRILPKWRIFAEANNLTNQPLRFYQGTKNQTMQIEFYRPRFNVGIKFDM</sequence>
<dbReference type="Gene3D" id="2.40.170.20">
    <property type="entry name" value="TonB-dependent receptor, beta-barrel domain"/>
    <property type="match status" value="1"/>
</dbReference>
<dbReference type="InterPro" id="IPR010104">
    <property type="entry name" value="TonB_rcpt_bac"/>
</dbReference>
<keyword evidence="14" id="KW-0675">Receptor</keyword>
<comment type="caution">
    <text evidence="14">The sequence shown here is derived from an EMBL/GenBank/DDBJ whole genome shotgun (WGS) entry which is preliminary data.</text>
</comment>
<keyword evidence="4 8" id="KW-0812">Transmembrane</keyword>
<dbReference type="GO" id="GO:0030246">
    <property type="term" value="F:carbohydrate binding"/>
    <property type="evidence" value="ECO:0007669"/>
    <property type="project" value="InterPro"/>
</dbReference>
<organism evidence="14 15">
    <name type="scientific">Mucilaginibacter hurinus</name>
    <dbReference type="NCBI Taxonomy" id="2201324"/>
    <lineage>
        <taxon>Bacteria</taxon>
        <taxon>Pseudomonadati</taxon>
        <taxon>Bacteroidota</taxon>
        <taxon>Sphingobacteriia</taxon>
        <taxon>Sphingobacteriales</taxon>
        <taxon>Sphingobacteriaceae</taxon>
        <taxon>Mucilaginibacter</taxon>
    </lineage>
</organism>
<dbReference type="PROSITE" id="PS52016">
    <property type="entry name" value="TONB_DEPENDENT_REC_3"/>
    <property type="match status" value="1"/>
</dbReference>
<evidence type="ECO:0000259" key="13">
    <source>
        <dbReference type="Pfam" id="PF07715"/>
    </source>
</evidence>
<reference evidence="14 15" key="1">
    <citation type="submission" date="2018-05" db="EMBL/GenBank/DDBJ databases">
        <title>Mucilaginibacter hurinus sp. nov., isolated from briquette warehouse soil.</title>
        <authorList>
            <person name="Choi L."/>
        </authorList>
    </citation>
    <scope>NUCLEOTIDE SEQUENCE [LARGE SCALE GENOMIC DNA]</scope>
    <source>
        <strain evidence="14 15">ZR32</strain>
    </source>
</reference>
<evidence type="ECO:0000256" key="9">
    <source>
        <dbReference type="RuleBase" id="RU003357"/>
    </source>
</evidence>
<dbReference type="PANTHER" id="PTHR40980">
    <property type="entry name" value="PLUG DOMAIN-CONTAINING PROTEIN"/>
    <property type="match status" value="1"/>
</dbReference>
<feature type="region of interest" description="Disordered" evidence="10">
    <location>
        <begin position="374"/>
        <end position="393"/>
    </location>
</feature>
<keyword evidence="7 8" id="KW-0998">Cell outer membrane</keyword>
<keyword evidence="11" id="KW-0732">Signal</keyword>
<keyword evidence="5 9" id="KW-0798">TonB box</keyword>
<evidence type="ECO:0000313" key="14">
    <source>
        <dbReference type="EMBL" id="RCH54014.1"/>
    </source>
</evidence>
<feature type="chain" id="PRO_5016679706" evidence="11">
    <location>
        <begin position="25"/>
        <end position="939"/>
    </location>
</feature>
<feature type="signal peptide" evidence="11">
    <location>
        <begin position="1"/>
        <end position="24"/>
    </location>
</feature>
<name>A0A367GKK8_9SPHI</name>
<dbReference type="Gene3D" id="2.60.40.1120">
    <property type="entry name" value="Carboxypeptidase-like, regulatory domain"/>
    <property type="match status" value="1"/>
</dbReference>
<feature type="domain" description="TonB-dependent receptor plug" evidence="13">
    <location>
        <begin position="131"/>
        <end position="235"/>
    </location>
</feature>
<evidence type="ECO:0000256" key="10">
    <source>
        <dbReference type="SAM" id="MobiDB-lite"/>
    </source>
</evidence>
<comment type="subcellular location">
    <subcellularLocation>
        <location evidence="1 8">Cell outer membrane</location>
        <topology evidence="1 8">Multi-pass membrane protein</topology>
    </subcellularLocation>
</comment>
<keyword evidence="2 8" id="KW-0813">Transport</keyword>
<evidence type="ECO:0000259" key="12">
    <source>
        <dbReference type="Pfam" id="PF00593"/>
    </source>
</evidence>
<evidence type="ECO:0000256" key="8">
    <source>
        <dbReference type="PROSITE-ProRule" id="PRU01360"/>
    </source>
</evidence>
<dbReference type="SUPFAM" id="SSF56935">
    <property type="entry name" value="Porins"/>
    <property type="match status" value="1"/>
</dbReference>
<evidence type="ECO:0000256" key="4">
    <source>
        <dbReference type="ARBA" id="ARBA00022692"/>
    </source>
</evidence>
<accession>A0A367GKK8</accession>
<dbReference type="CDD" id="cd01347">
    <property type="entry name" value="ligand_gated_channel"/>
    <property type="match status" value="1"/>
</dbReference>
<comment type="similarity">
    <text evidence="8 9">Belongs to the TonB-dependent receptor family.</text>
</comment>
<evidence type="ECO:0000256" key="2">
    <source>
        <dbReference type="ARBA" id="ARBA00022448"/>
    </source>
</evidence>
<evidence type="ECO:0000256" key="7">
    <source>
        <dbReference type="ARBA" id="ARBA00023237"/>
    </source>
</evidence>
<keyword evidence="3 8" id="KW-1134">Transmembrane beta strand</keyword>
<dbReference type="AlphaFoldDB" id="A0A367GKK8"/>